<dbReference type="InterPro" id="IPR038772">
    <property type="entry name" value="Sph/SMPD2-like"/>
</dbReference>
<organism evidence="16 17">
    <name type="scientific">Remersonia thermophila</name>
    <dbReference type="NCBI Taxonomy" id="72144"/>
    <lineage>
        <taxon>Eukaryota</taxon>
        <taxon>Fungi</taxon>
        <taxon>Dikarya</taxon>
        <taxon>Ascomycota</taxon>
        <taxon>Pezizomycotina</taxon>
        <taxon>Sordariomycetes</taxon>
        <taxon>Sordariomycetidae</taxon>
        <taxon>Sordariales</taxon>
        <taxon>Sordariales incertae sedis</taxon>
        <taxon>Remersonia</taxon>
    </lineage>
</organism>
<evidence type="ECO:0000256" key="13">
    <source>
        <dbReference type="SAM" id="MobiDB-lite"/>
    </source>
</evidence>
<evidence type="ECO:0000256" key="6">
    <source>
        <dbReference type="ARBA" id="ARBA00022723"/>
    </source>
</evidence>
<evidence type="ECO:0000256" key="2">
    <source>
        <dbReference type="ARBA" id="ARBA00004760"/>
    </source>
</evidence>
<dbReference type="Gene3D" id="3.60.10.10">
    <property type="entry name" value="Endonuclease/exonuclease/phosphatase"/>
    <property type="match status" value="1"/>
</dbReference>
<comment type="caution">
    <text evidence="16">The sequence shown here is derived from an EMBL/GenBank/DDBJ whole genome shotgun (WGS) entry which is preliminary data.</text>
</comment>
<evidence type="ECO:0000256" key="14">
    <source>
        <dbReference type="SAM" id="Phobius"/>
    </source>
</evidence>
<keyword evidence="6" id="KW-0479">Metal-binding</keyword>
<feature type="transmembrane region" description="Helical" evidence="14">
    <location>
        <begin position="531"/>
        <end position="558"/>
    </location>
</feature>
<feature type="transmembrane region" description="Helical" evidence="14">
    <location>
        <begin position="505"/>
        <end position="525"/>
    </location>
</feature>
<feature type="domain" description="Endonuclease/exonuclease/phosphatase" evidence="15">
    <location>
        <begin position="11"/>
        <end position="323"/>
    </location>
</feature>
<keyword evidence="11" id="KW-0443">Lipid metabolism</keyword>
<feature type="region of interest" description="Disordered" evidence="13">
    <location>
        <begin position="416"/>
        <end position="439"/>
    </location>
</feature>
<keyword evidence="17" id="KW-1185">Reference proteome</keyword>
<dbReference type="SUPFAM" id="SSF56219">
    <property type="entry name" value="DNase I-like"/>
    <property type="match status" value="1"/>
</dbReference>
<keyword evidence="12 14" id="KW-0472">Membrane</keyword>
<feature type="compositionally biased region" description="Low complexity" evidence="13">
    <location>
        <begin position="366"/>
        <end position="390"/>
    </location>
</feature>
<name>A0ABR4DM24_9PEZI</name>
<dbReference type="InterPro" id="IPR036691">
    <property type="entry name" value="Endo/exonu/phosph_ase_sf"/>
</dbReference>
<reference evidence="16 17" key="1">
    <citation type="journal article" date="2024" name="Commun. Biol.">
        <title>Comparative genomic analysis of thermophilic fungi reveals convergent evolutionary adaptations and gene losses.</title>
        <authorList>
            <person name="Steindorff A.S."/>
            <person name="Aguilar-Pontes M.V."/>
            <person name="Robinson A.J."/>
            <person name="Andreopoulos B."/>
            <person name="LaButti K."/>
            <person name="Kuo A."/>
            <person name="Mondo S."/>
            <person name="Riley R."/>
            <person name="Otillar R."/>
            <person name="Haridas S."/>
            <person name="Lipzen A."/>
            <person name="Grimwood J."/>
            <person name="Schmutz J."/>
            <person name="Clum A."/>
            <person name="Reid I.D."/>
            <person name="Moisan M.C."/>
            <person name="Butler G."/>
            <person name="Nguyen T.T.M."/>
            <person name="Dewar K."/>
            <person name="Conant G."/>
            <person name="Drula E."/>
            <person name="Henrissat B."/>
            <person name="Hansel C."/>
            <person name="Singer S."/>
            <person name="Hutchinson M.I."/>
            <person name="de Vries R.P."/>
            <person name="Natvig D.O."/>
            <person name="Powell A.J."/>
            <person name="Tsang A."/>
            <person name="Grigoriev I.V."/>
        </authorList>
    </citation>
    <scope>NUCLEOTIDE SEQUENCE [LARGE SCALE GENOMIC DNA]</scope>
    <source>
        <strain evidence="16 17">ATCC 22073</strain>
    </source>
</reference>
<sequence>MPSPPDELNLVTLNCWGLKYVSKLRRERLAEIGRQLAVADPQPHIVALQECFSQEDYQTIRRQTRFILPYGKFYFSGVIGAGLAILSRWPIEDSALYRYPLNGRPTEFWLGDWYAGKGVAWAKIRYGPAAKQVVEVFNTHTHAKYENGKPNDTHLLTLMAQSWELAKLLRGAAERGHVVLAMGDFNMIPMSPEYQLITGLSPVRDVWRVLHPDSSLGASYHPAEEARRRPIPSAEFNIRKNGATSNGPYNTWRWPKSKQKRLGPGKPHLPVSPDTPDPLGKRLDYIFANPGDIRALGGGWVVKRASLGMMMRHPKYGCSLSDHFSMEATLAFHPLPQSHTQPQSPLSSSPQLALPGSHPASNRGLTPAASTSVAAAAATSTKPSSGSTPSELDNARTDSALENGAFLQLQTPAPSIHQEGSEAGGADAEDEPDDAARSASYQAQLAAYLDAAWPNEKGASPAHDDSASRSPSRLGTSLAPAAYDSLLALIRARSASEDRQRRWRALHFFASLFITAGCLVGVWFVPGDMPYISFVLVLVSTLNLAAGIVDGLLALLFFRSELRALREFEWEVRNAKSVMFGGGGVLDDVVDGVAGDVHGRSEWD</sequence>
<dbReference type="PANTHER" id="PTHR16320:SF24">
    <property type="entry name" value="PHOSPHODIESTERASE, PUTATIVE-RELATED"/>
    <property type="match status" value="1"/>
</dbReference>
<gene>
    <name evidence="16" type="ORF">VTJ83DRAFT_262</name>
</gene>
<accession>A0ABR4DM24</accession>
<dbReference type="GeneID" id="98123554"/>
<evidence type="ECO:0000256" key="3">
    <source>
        <dbReference type="ARBA" id="ARBA00004991"/>
    </source>
</evidence>
<comment type="similarity">
    <text evidence="4">Belongs to the neutral sphingomyelinase family.</text>
</comment>
<keyword evidence="9" id="KW-0746">Sphingolipid metabolism</keyword>
<comment type="pathway">
    <text evidence="2">Lipid metabolism; sphingolipid metabolism.</text>
</comment>
<dbReference type="EMBL" id="JAZGUE010000001">
    <property type="protein sequence ID" value="KAL2270891.1"/>
    <property type="molecule type" value="Genomic_DNA"/>
</dbReference>
<proteinExistence type="inferred from homology"/>
<dbReference type="Proteomes" id="UP001600064">
    <property type="component" value="Unassembled WGS sequence"/>
</dbReference>
<keyword evidence="8" id="KW-0460">Magnesium</keyword>
<evidence type="ECO:0000256" key="12">
    <source>
        <dbReference type="ARBA" id="ARBA00023136"/>
    </source>
</evidence>
<keyword evidence="5 14" id="KW-0812">Transmembrane</keyword>
<comment type="subcellular location">
    <subcellularLocation>
        <location evidence="1">Membrane</location>
        <topology evidence="1">Multi-pass membrane protein</topology>
    </subcellularLocation>
</comment>
<evidence type="ECO:0000256" key="1">
    <source>
        <dbReference type="ARBA" id="ARBA00004141"/>
    </source>
</evidence>
<feature type="compositionally biased region" description="Low complexity" evidence="13">
    <location>
        <begin position="335"/>
        <end position="357"/>
    </location>
</feature>
<evidence type="ECO:0000256" key="10">
    <source>
        <dbReference type="ARBA" id="ARBA00022989"/>
    </source>
</evidence>
<feature type="region of interest" description="Disordered" evidence="13">
    <location>
        <begin position="247"/>
        <end position="276"/>
    </location>
</feature>
<protein>
    <recommendedName>
        <fullName evidence="15">Endonuclease/exonuclease/phosphatase domain-containing protein</fullName>
    </recommendedName>
</protein>
<evidence type="ECO:0000256" key="9">
    <source>
        <dbReference type="ARBA" id="ARBA00022919"/>
    </source>
</evidence>
<evidence type="ECO:0000313" key="17">
    <source>
        <dbReference type="Proteomes" id="UP001600064"/>
    </source>
</evidence>
<evidence type="ECO:0000256" key="7">
    <source>
        <dbReference type="ARBA" id="ARBA00022801"/>
    </source>
</evidence>
<dbReference type="PANTHER" id="PTHR16320">
    <property type="entry name" value="SPHINGOMYELINASE FAMILY MEMBER"/>
    <property type="match status" value="1"/>
</dbReference>
<evidence type="ECO:0000256" key="11">
    <source>
        <dbReference type="ARBA" id="ARBA00023098"/>
    </source>
</evidence>
<evidence type="ECO:0000256" key="4">
    <source>
        <dbReference type="ARBA" id="ARBA00006335"/>
    </source>
</evidence>
<dbReference type="InterPro" id="IPR005135">
    <property type="entry name" value="Endo/exonuclease/phosphatase"/>
</dbReference>
<keyword evidence="7" id="KW-0378">Hydrolase</keyword>
<evidence type="ECO:0000256" key="5">
    <source>
        <dbReference type="ARBA" id="ARBA00022692"/>
    </source>
</evidence>
<dbReference type="RefSeq" id="XP_070869615.1">
    <property type="nucleotide sequence ID" value="XM_071008910.1"/>
</dbReference>
<keyword evidence="10 14" id="KW-1133">Transmembrane helix</keyword>
<dbReference type="Pfam" id="PF03372">
    <property type="entry name" value="Exo_endo_phos"/>
    <property type="match status" value="1"/>
</dbReference>
<feature type="region of interest" description="Disordered" evidence="13">
    <location>
        <begin position="335"/>
        <end position="395"/>
    </location>
</feature>
<evidence type="ECO:0000313" key="16">
    <source>
        <dbReference type="EMBL" id="KAL2270891.1"/>
    </source>
</evidence>
<comment type="pathway">
    <text evidence="3">Sphingolipid metabolism.</text>
</comment>
<evidence type="ECO:0000256" key="8">
    <source>
        <dbReference type="ARBA" id="ARBA00022842"/>
    </source>
</evidence>
<evidence type="ECO:0000259" key="15">
    <source>
        <dbReference type="Pfam" id="PF03372"/>
    </source>
</evidence>